<feature type="region of interest" description="Disordered" evidence="1">
    <location>
        <begin position="1"/>
        <end position="48"/>
    </location>
</feature>
<dbReference type="Proteomes" id="UP000324748">
    <property type="component" value="Unassembled WGS sequence"/>
</dbReference>
<protein>
    <submittedName>
        <fullName evidence="2">Uncharacterized protein</fullName>
    </submittedName>
</protein>
<evidence type="ECO:0000256" key="1">
    <source>
        <dbReference type="SAM" id="MobiDB-lite"/>
    </source>
</evidence>
<keyword evidence="3" id="KW-1185">Reference proteome</keyword>
<gene>
    <name evidence="2" type="ORF">PGT21_020447</name>
</gene>
<accession>A0A5B0NEQ4</accession>
<dbReference type="EMBL" id="VSWC01000105">
    <property type="protein sequence ID" value="KAA1087044.1"/>
    <property type="molecule type" value="Genomic_DNA"/>
</dbReference>
<reference evidence="2 3" key="1">
    <citation type="submission" date="2019-05" db="EMBL/GenBank/DDBJ databases">
        <title>Emergence of the Ug99 lineage of the wheat stem rust pathogen through somatic hybridization.</title>
        <authorList>
            <person name="Li F."/>
            <person name="Upadhyaya N.M."/>
            <person name="Sperschneider J."/>
            <person name="Matny O."/>
            <person name="Nguyen-Phuc H."/>
            <person name="Mago R."/>
            <person name="Raley C."/>
            <person name="Miller M.E."/>
            <person name="Silverstein K.A.T."/>
            <person name="Henningsen E."/>
            <person name="Hirsch C.D."/>
            <person name="Visser B."/>
            <person name="Pretorius Z.A."/>
            <person name="Steffenson B.J."/>
            <person name="Schwessinger B."/>
            <person name="Dodds P.N."/>
            <person name="Figueroa M."/>
        </authorList>
    </citation>
    <scope>NUCLEOTIDE SEQUENCE [LARGE SCALE GENOMIC DNA]</scope>
    <source>
        <strain evidence="2">21-0</strain>
    </source>
</reference>
<dbReference type="AlphaFoldDB" id="A0A5B0NEQ4"/>
<evidence type="ECO:0000313" key="2">
    <source>
        <dbReference type="EMBL" id="KAA1087044.1"/>
    </source>
</evidence>
<proteinExistence type="predicted"/>
<organism evidence="2 3">
    <name type="scientific">Puccinia graminis f. sp. tritici</name>
    <dbReference type="NCBI Taxonomy" id="56615"/>
    <lineage>
        <taxon>Eukaryota</taxon>
        <taxon>Fungi</taxon>
        <taxon>Dikarya</taxon>
        <taxon>Basidiomycota</taxon>
        <taxon>Pucciniomycotina</taxon>
        <taxon>Pucciniomycetes</taxon>
        <taxon>Pucciniales</taxon>
        <taxon>Pucciniaceae</taxon>
        <taxon>Puccinia</taxon>
    </lineage>
</organism>
<comment type="caution">
    <text evidence="2">The sequence shown here is derived from an EMBL/GenBank/DDBJ whole genome shotgun (WGS) entry which is preliminary data.</text>
</comment>
<dbReference type="OrthoDB" id="10297364at2759"/>
<sequence length="196" mass="21927">MKNEEKWGPSPGGDYPATPYPRRRLSGQPLSPAETIRPPPIPGGDSGWSMTYSRTFPRSRTFRTLTFNSKTPPQTPTTFSSQKHALLAESRIKTYVLLNYIPDLFSQLSLSNIQLANLSRTDLNESITVTEEAHRKKSSKMSETQTYTDENGAQIIVCQPDQLEHCGRCQMDFTEINDEARAEAAIAAGKEPNDDF</sequence>
<name>A0A5B0NEQ4_PUCGR</name>
<evidence type="ECO:0000313" key="3">
    <source>
        <dbReference type="Proteomes" id="UP000324748"/>
    </source>
</evidence>